<comment type="caution">
    <text evidence="3">The sequence shown here is derived from an EMBL/GenBank/DDBJ whole genome shotgun (WGS) entry which is preliminary data.</text>
</comment>
<dbReference type="EMBL" id="JAJJMO010000001">
    <property type="protein sequence ID" value="MCC9071255.1"/>
    <property type="molecule type" value="Genomic_DNA"/>
</dbReference>
<evidence type="ECO:0000313" key="4">
    <source>
        <dbReference type="Proteomes" id="UP001430919"/>
    </source>
</evidence>
<accession>A0ABS8MR74</accession>
<feature type="transmembrane region" description="Helical" evidence="2">
    <location>
        <begin position="215"/>
        <end position="239"/>
    </location>
</feature>
<gene>
    <name evidence="3" type="ORF">LNQ49_06560</name>
</gene>
<evidence type="ECO:0000256" key="2">
    <source>
        <dbReference type="SAM" id="Phobius"/>
    </source>
</evidence>
<keyword evidence="2" id="KW-0472">Membrane</keyword>
<dbReference type="RefSeq" id="WP_229987881.1">
    <property type="nucleotide sequence ID" value="NZ_JAJJMO010000001.1"/>
</dbReference>
<evidence type="ECO:0000256" key="1">
    <source>
        <dbReference type="SAM" id="Coils"/>
    </source>
</evidence>
<dbReference type="Proteomes" id="UP001430919">
    <property type="component" value="Unassembled WGS sequence"/>
</dbReference>
<protein>
    <submittedName>
        <fullName evidence="3">Uncharacterized protein</fullName>
    </submittedName>
</protein>
<name>A0ABS8MR74_9FLAO</name>
<keyword evidence="2" id="KW-0812">Transmembrane</keyword>
<proteinExistence type="predicted"/>
<evidence type="ECO:0000313" key="3">
    <source>
        <dbReference type="EMBL" id="MCC9071255.1"/>
    </source>
</evidence>
<keyword evidence="4" id="KW-1185">Reference proteome</keyword>
<reference evidence="3" key="1">
    <citation type="submission" date="2021-11" db="EMBL/GenBank/DDBJ databases">
        <title>Description of novel Flavobacterium species.</title>
        <authorList>
            <person name="Saticioglu I.B."/>
            <person name="Ay H."/>
            <person name="Altun S."/>
            <person name="Duman M."/>
        </authorList>
    </citation>
    <scope>NUCLEOTIDE SEQUENCE</scope>
    <source>
        <strain evidence="3">F-65</strain>
    </source>
</reference>
<organism evidence="3 4">
    <name type="scientific">Flavobacterium pisciphilum</name>
    <dbReference type="NCBI Taxonomy" id="2893755"/>
    <lineage>
        <taxon>Bacteria</taxon>
        <taxon>Pseudomonadati</taxon>
        <taxon>Bacteroidota</taxon>
        <taxon>Flavobacteriia</taxon>
        <taxon>Flavobacteriales</taxon>
        <taxon>Flavobacteriaceae</taxon>
        <taxon>Flavobacterium</taxon>
    </lineage>
</organism>
<feature type="coiled-coil region" evidence="1">
    <location>
        <begin position="18"/>
        <end position="52"/>
    </location>
</feature>
<keyword evidence="1" id="KW-0175">Coiled coil</keyword>
<sequence>MSEKNTSVIEAKKIIESISGINHKIEESKQTAENLIRNINDSSNSLQKAKNDESFTRRFLGWKSETLFDFIIESRNITHSSFSSISKLIQNSNDNSKLLAEMIGKLAMLSGLSFEKISETTAQLEKMAVNLEQSSNGNSEQAVQIKRIILAHINKIKEEKVKTERIQSKFEGIDYYLTQLNAKNIENEKKIALVQELINSKSEEHFIKTLKKQKIIITIFAVFSVITFLILMAFVIYYFNQNH</sequence>
<keyword evidence="2" id="KW-1133">Transmembrane helix</keyword>